<dbReference type="RefSeq" id="WP_255910856.1">
    <property type="nucleotide sequence ID" value="NZ_JANFQO010000002.1"/>
</dbReference>
<evidence type="ECO:0000313" key="2">
    <source>
        <dbReference type="EMBL" id="MCQ4163550.1"/>
    </source>
</evidence>
<organism evidence="2 3">
    <name type="scientific">Tahibacter harae</name>
    <dbReference type="NCBI Taxonomy" id="2963937"/>
    <lineage>
        <taxon>Bacteria</taxon>
        <taxon>Pseudomonadati</taxon>
        <taxon>Pseudomonadota</taxon>
        <taxon>Gammaproteobacteria</taxon>
        <taxon>Lysobacterales</taxon>
        <taxon>Rhodanobacteraceae</taxon>
        <taxon>Tahibacter</taxon>
    </lineage>
</organism>
<protein>
    <submittedName>
        <fullName evidence="2">Universal stress protein</fullName>
    </submittedName>
</protein>
<dbReference type="Pfam" id="PF00582">
    <property type="entry name" value="Usp"/>
    <property type="match status" value="1"/>
</dbReference>
<sequence>MRDLLLPFTRCHARPASFEYAAWLSAQFDAPLTALYLVQPFLGGPAFDSPAAIADAIDYLLQQRRAAGEGGTAFAEWARSRGLDGFRWQSAEAPFAATIAAAADWHDLVVLEADESNECMDVAALGQIVLTSRRPCLIVRSDAVFAPPRRIAVAWNASAECIRALRSALGLLLRADEVVLLGDAAPGRRRGSVEPPGGIAGYLRGKGVPLAVSRQRIDPDDAGASLAQAAAAAGADLLVMGAYGHNRFSEWMLGGATRYLLQHCPLPLFLQH</sequence>
<dbReference type="SUPFAM" id="SSF52402">
    <property type="entry name" value="Adenine nucleotide alpha hydrolases-like"/>
    <property type="match status" value="2"/>
</dbReference>
<dbReference type="CDD" id="cd00293">
    <property type="entry name" value="USP-like"/>
    <property type="match status" value="1"/>
</dbReference>
<evidence type="ECO:0000259" key="1">
    <source>
        <dbReference type="Pfam" id="PF00582"/>
    </source>
</evidence>
<accession>A0ABT1QNC7</accession>
<evidence type="ECO:0000313" key="3">
    <source>
        <dbReference type="Proteomes" id="UP001165498"/>
    </source>
</evidence>
<keyword evidence="3" id="KW-1185">Reference proteome</keyword>
<proteinExistence type="predicted"/>
<dbReference type="Gene3D" id="3.40.50.12370">
    <property type="match status" value="1"/>
</dbReference>
<dbReference type="Proteomes" id="UP001165498">
    <property type="component" value="Unassembled WGS sequence"/>
</dbReference>
<gene>
    <name evidence="2" type="ORF">NM961_02385</name>
</gene>
<dbReference type="InterPro" id="IPR006016">
    <property type="entry name" value="UspA"/>
</dbReference>
<name>A0ABT1QNC7_9GAMM</name>
<feature type="domain" description="UspA" evidence="1">
    <location>
        <begin position="150"/>
        <end position="268"/>
    </location>
</feature>
<comment type="caution">
    <text evidence="2">The sequence shown here is derived from an EMBL/GenBank/DDBJ whole genome shotgun (WGS) entry which is preliminary data.</text>
</comment>
<reference evidence="2" key="1">
    <citation type="submission" date="2022-07" db="EMBL/GenBank/DDBJ databases">
        <title>Tahibacter sp., a new gammaproteobacterium isolated from the silt sample collected at pig farm.</title>
        <authorList>
            <person name="Chen H."/>
        </authorList>
    </citation>
    <scope>NUCLEOTIDE SEQUENCE</scope>
    <source>
        <strain evidence="2">P2K</strain>
    </source>
</reference>
<dbReference type="EMBL" id="JANFQO010000002">
    <property type="protein sequence ID" value="MCQ4163550.1"/>
    <property type="molecule type" value="Genomic_DNA"/>
</dbReference>